<dbReference type="InterPro" id="IPR013649">
    <property type="entry name" value="Integrin_alpha_Ig-like_1"/>
</dbReference>
<reference evidence="16" key="1">
    <citation type="submission" date="2021-02" db="EMBL/GenBank/DDBJ databases">
        <authorList>
            <person name="Bekaert M."/>
        </authorList>
    </citation>
    <scope>NUCLEOTIDE SEQUENCE</scope>
    <source>
        <strain evidence="16">IoA-00</strain>
    </source>
</reference>
<dbReference type="Pfam" id="PF20806">
    <property type="entry name" value="Integrin_A_Ig_3"/>
    <property type="match status" value="1"/>
</dbReference>
<keyword evidence="7 12" id="KW-1133">Transmembrane helix</keyword>
<evidence type="ECO:0000256" key="5">
    <source>
        <dbReference type="ARBA" id="ARBA00022737"/>
    </source>
</evidence>
<dbReference type="InterPro" id="IPR048285">
    <property type="entry name" value="Integrin_alpha_Ig-like_2"/>
</dbReference>
<evidence type="ECO:0000256" key="8">
    <source>
        <dbReference type="ARBA" id="ARBA00023037"/>
    </source>
</evidence>
<dbReference type="InterPro" id="IPR018184">
    <property type="entry name" value="Integrin_alpha_C_CS"/>
</dbReference>
<evidence type="ECO:0000256" key="1">
    <source>
        <dbReference type="ARBA" id="ARBA00004479"/>
    </source>
</evidence>
<dbReference type="AlphaFoldDB" id="A0A7R8CT80"/>
<dbReference type="Pfam" id="PF01839">
    <property type="entry name" value="FG-GAP"/>
    <property type="match status" value="2"/>
</dbReference>
<dbReference type="OrthoDB" id="5317514at2759"/>
<dbReference type="PANTHER" id="PTHR23220">
    <property type="entry name" value="INTEGRIN ALPHA"/>
    <property type="match status" value="1"/>
</dbReference>
<feature type="domain" description="Integrin alpha first immunoglubulin-like" evidence="13">
    <location>
        <begin position="425"/>
        <end position="593"/>
    </location>
</feature>
<evidence type="ECO:0000256" key="7">
    <source>
        <dbReference type="ARBA" id="ARBA00022989"/>
    </source>
</evidence>
<keyword evidence="8 12" id="KW-0401">Integrin</keyword>
<name>A0A7R8CT80_LEPSM</name>
<dbReference type="PRINTS" id="PR01185">
    <property type="entry name" value="INTEGRINA"/>
</dbReference>
<dbReference type="Gene3D" id="2.60.40.1510">
    <property type="entry name" value="ntegrin, alpha v. Chain A, domain 3"/>
    <property type="match status" value="1"/>
</dbReference>
<evidence type="ECO:0000256" key="4">
    <source>
        <dbReference type="ARBA" id="ARBA00022729"/>
    </source>
</evidence>
<dbReference type="InterPro" id="IPR048286">
    <property type="entry name" value="Integrin_alpha_Ig-like_3"/>
</dbReference>
<dbReference type="Gene3D" id="2.60.40.1530">
    <property type="entry name" value="ntegrin, alpha v. Chain A, domain 4"/>
    <property type="match status" value="1"/>
</dbReference>
<gene>
    <name evidence="16" type="ORF">LSAA_8631</name>
</gene>
<comment type="subcellular location">
    <subcellularLocation>
        <location evidence="1 12">Membrane</location>
        <topology evidence="1 12">Single-pass type I membrane protein</topology>
    </subcellularLocation>
</comment>
<dbReference type="GO" id="GO:0007157">
    <property type="term" value="P:heterophilic cell-cell adhesion via plasma membrane cell adhesion molecules"/>
    <property type="evidence" value="ECO:0007669"/>
    <property type="project" value="UniProtKB-ARBA"/>
</dbReference>
<organism evidence="16 17">
    <name type="scientific">Lepeophtheirus salmonis</name>
    <name type="common">Salmon louse</name>
    <name type="synonym">Caligus salmonis</name>
    <dbReference type="NCBI Taxonomy" id="72036"/>
    <lineage>
        <taxon>Eukaryota</taxon>
        <taxon>Metazoa</taxon>
        <taxon>Ecdysozoa</taxon>
        <taxon>Arthropoda</taxon>
        <taxon>Crustacea</taxon>
        <taxon>Multicrustacea</taxon>
        <taxon>Hexanauplia</taxon>
        <taxon>Copepoda</taxon>
        <taxon>Siphonostomatoida</taxon>
        <taxon>Caligidae</taxon>
        <taxon>Lepeophtheirus</taxon>
    </lineage>
</organism>
<evidence type="ECO:0000256" key="12">
    <source>
        <dbReference type="RuleBase" id="RU003762"/>
    </source>
</evidence>
<keyword evidence="10 12" id="KW-0675">Receptor</keyword>
<feature type="chain" id="PRO_5033204371" evidence="12">
    <location>
        <begin position="30"/>
        <end position="1020"/>
    </location>
</feature>
<dbReference type="Proteomes" id="UP000675881">
    <property type="component" value="Chromosome 4"/>
</dbReference>
<proteinExistence type="inferred from homology"/>
<dbReference type="Gene3D" id="1.20.5.930">
    <property type="entry name" value="Bicelle-embedded integrin alpha(iib) transmembrane segment"/>
    <property type="match status" value="1"/>
</dbReference>
<dbReference type="Pfam" id="PF08441">
    <property type="entry name" value="Integrin_A_Ig_1"/>
    <property type="match status" value="1"/>
</dbReference>
<keyword evidence="4 12" id="KW-0732">Signal</keyword>
<dbReference type="SMART" id="SM00191">
    <property type="entry name" value="Int_alpha"/>
    <property type="match status" value="4"/>
</dbReference>
<keyword evidence="17" id="KW-1185">Reference proteome</keyword>
<keyword evidence="9 12" id="KW-0472">Membrane</keyword>
<evidence type="ECO:0000259" key="15">
    <source>
        <dbReference type="Pfam" id="PF20806"/>
    </source>
</evidence>
<keyword evidence="6 12" id="KW-0130">Cell adhesion</keyword>
<dbReference type="SUPFAM" id="SSF69179">
    <property type="entry name" value="Integrin domains"/>
    <property type="match status" value="3"/>
</dbReference>
<dbReference type="GO" id="GO:0007160">
    <property type="term" value="P:cell-matrix adhesion"/>
    <property type="evidence" value="ECO:0007669"/>
    <property type="project" value="TreeGrafter"/>
</dbReference>
<dbReference type="GO" id="GO:0033627">
    <property type="term" value="P:cell adhesion mediated by integrin"/>
    <property type="evidence" value="ECO:0007669"/>
    <property type="project" value="TreeGrafter"/>
</dbReference>
<accession>A0A7R8CT80</accession>
<evidence type="ECO:0000259" key="13">
    <source>
        <dbReference type="Pfam" id="PF08441"/>
    </source>
</evidence>
<feature type="transmembrane region" description="Helical" evidence="12">
    <location>
        <begin position="960"/>
        <end position="982"/>
    </location>
</feature>
<dbReference type="GO" id="GO:0048513">
    <property type="term" value="P:animal organ development"/>
    <property type="evidence" value="ECO:0007669"/>
    <property type="project" value="UniProtKB-ARBA"/>
</dbReference>
<evidence type="ECO:0000256" key="3">
    <source>
        <dbReference type="ARBA" id="ARBA00022692"/>
    </source>
</evidence>
<dbReference type="InterPro" id="IPR028994">
    <property type="entry name" value="Integrin_alpha_N"/>
</dbReference>
<dbReference type="PANTHER" id="PTHR23220:SF122">
    <property type="entry name" value="INTEGRIN ALPHA-PS1"/>
    <property type="match status" value="1"/>
</dbReference>
<evidence type="ECO:0000259" key="14">
    <source>
        <dbReference type="Pfam" id="PF20805"/>
    </source>
</evidence>
<dbReference type="GO" id="GO:0007229">
    <property type="term" value="P:integrin-mediated signaling pathway"/>
    <property type="evidence" value="ECO:0007669"/>
    <property type="project" value="UniProtKB-KW"/>
</dbReference>
<dbReference type="SUPFAM" id="SSF69318">
    <property type="entry name" value="Integrin alpha N-terminal domain"/>
    <property type="match status" value="1"/>
</dbReference>
<dbReference type="GO" id="GO:0009897">
    <property type="term" value="C:external side of plasma membrane"/>
    <property type="evidence" value="ECO:0007669"/>
    <property type="project" value="TreeGrafter"/>
</dbReference>
<evidence type="ECO:0000256" key="6">
    <source>
        <dbReference type="ARBA" id="ARBA00022889"/>
    </source>
</evidence>
<evidence type="ECO:0000256" key="2">
    <source>
        <dbReference type="ARBA" id="ARBA00008054"/>
    </source>
</evidence>
<feature type="domain" description="Integrin alpha second immunoglobulin-like" evidence="14">
    <location>
        <begin position="595"/>
        <end position="733"/>
    </location>
</feature>
<dbReference type="InterPro" id="IPR013519">
    <property type="entry name" value="Int_alpha_beta-p"/>
</dbReference>
<dbReference type="InterPro" id="IPR032695">
    <property type="entry name" value="Integrin_dom_sf"/>
</dbReference>
<dbReference type="InterPro" id="IPR000413">
    <property type="entry name" value="Integrin_alpha"/>
</dbReference>
<keyword evidence="11" id="KW-0325">Glycoprotein</keyword>
<evidence type="ECO:0000313" key="17">
    <source>
        <dbReference type="Proteomes" id="UP000675881"/>
    </source>
</evidence>
<dbReference type="GO" id="GO:0005178">
    <property type="term" value="F:integrin binding"/>
    <property type="evidence" value="ECO:0007669"/>
    <property type="project" value="TreeGrafter"/>
</dbReference>
<dbReference type="Gene3D" id="2.60.40.1460">
    <property type="entry name" value="Integrin domains. Chain A, domain 2"/>
    <property type="match status" value="1"/>
</dbReference>
<comment type="similarity">
    <text evidence="2 12">Belongs to the integrin alpha chain family.</text>
</comment>
<evidence type="ECO:0000256" key="11">
    <source>
        <dbReference type="ARBA" id="ARBA00023180"/>
    </source>
</evidence>
<evidence type="ECO:0000313" key="16">
    <source>
        <dbReference type="EMBL" id="CAF2924125.1"/>
    </source>
</evidence>
<dbReference type="Gene3D" id="2.130.10.130">
    <property type="entry name" value="Integrin alpha, N-terminal"/>
    <property type="match status" value="1"/>
</dbReference>
<protein>
    <submittedName>
        <fullName evidence="16">ITGA7</fullName>
    </submittedName>
</protein>
<dbReference type="PROSITE" id="PS51470">
    <property type="entry name" value="FG_GAP"/>
    <property type="match status" value="5"/>
</dbReference>
<dbReference type="InterPro" id="IPR013517">
    <property type="entry name" value="FG-GAP"/>
</dbReference>
<dbReference type="GO" id="GO:0008305">
    <property type="term" value="C:integrin complex"/>
    <property type="evidence" value="ECO:0007669"/>
    <property type="project" value="InterPro"/>
</dbReference>
<dbReference type="Pfam" id="PF20805">
    <property type="entry name" value="Integrin_A_Ig_2"/>
    <property type="match status" value="1"/>
</dbReference>
<dbReference type="PROSITE" id="PS00242">
    <property type="entry name" value="INTEGRIN_ALPHA"/>
    <property type="match status" value="1"/>
</dbReference>
<evidence type="ECO:0000256" key="9">
    <source>
        <dbReference type="ARBA" id="ARBA00023136"/>
    </source>
</evidence>
<dbReference type="EMBL" id="HG994583">
    <property type="protein sequence ID" value="CAF2924125.1"/>
    <property type="molecule type" value="Genomic_DNA"/>
</dbReference>
<evidence type="ECO:0000256" key="10">
    <source>
        <dbReference type="ARBA" id="ARBA00023170"/>
    </source>
</evidence>
<keyword evidence="5" id="KW-0677">Repeat</keyword>
<sequence length="1020" mass="113687">MTTNTLFFSSSAFFSWFLLLTFFLQPTLHFNLEPRIGIIKKGNPGSYFGFSVASHVILSPSRSPESVILVGAPLDRRRPDTDEEGSLWKCSFTSSPNDCDQINNYGGIYGDQGESSGQWLGVAVHSQGPGKQVIVCAHRYVKKEFQHRWGNGRCFTLSQNLEHLATWDPCEGRDKKKLMNPGAIARLVQVHSLQMTTQPLSALLVPSRGGARFSPCPSKMTSFFVTKLIIILQSRMGMLLCGQRLSYASGAPRDGSSGKVFIFFWLLSLSTVDLNGDGYFELIVGAPFYSGTGAVYIYKNTANGIEFDAQRRVLLPNKRSPRESRFGFAVADGGDLNNDGKNDLLVGAPYDGNGKVFVYMGNNDDEEGEEIVRLGQIIESESLPHVEPIRTFGYSLSGGVDIDMNNHSDIVVGAYESDIAVIIRSRPVIDIITWFGKRPRVIDPTLKGCESDLMSDEVCFGIESCFLIKNFPPNIETTHIKYTLDAEIFPGGRRVSRVRFGDKRSNSSYQSEKIIAVERDSLTGCFYETAYLREGTLDIRNPIKFLLTLKLQQDEPRLGRGRRGFIPPPPNINQFPILNAQEAQKHLDIPFQKSCGDDDLCHSQLSATILVDGANDVGVLEVRDRKEVAFSVQIRNDGEPAYTATVLIEIDPHSFNFVGRSDSNKDINCEYLRSQKIVCDLGNPYGANRTDNLLFRVIPKKTIGSRLVYFNTTTNTTSEDIAQSRISNLRLQIAKRAEVSIRSSVHPNEIWYGGSVLGESAMKFISDVGTKVTHTFQVFNEGPWHVQELDIVIDWPYQLKPPLIPPHYNTTSKEGKWLLYLSETPEVLPTGAGQCFLGSRAVNALGLSMRRHGGGYRTPLEEASSNKYLYSRRSSERLLYRPRRSLLEPLSGSHQLDCDSCLCHSFTCRLYDLRANEMSIVTSARIILPDDLDQSRENDHTAVPILGHPFLVEGIDAVPIWIILLSVLIGLIVVSCISMLLWKLGFFRRSRYGAISSDEDDVMISAKISSGPLKGDEYIS</sequence>
<feature type="signal peptide" evidence="12">
    <location>
        <begin position="1"/>
        <end position="29"/>
    </location>
</feature>
<keyword evidence="3 12" id="KW-0812">Transmembrane</keyword>
<feature type="domain" description="Integrin alpha third immunoglobulin-like" evidence="15">
    <location>
        <begin position="739"/>
        <end position="922"/>
    </location>
</feature>